<evidence type="ECO:0000313" key="4">
    <source>
        <dbReference type="Proteomes" id="UP000663829"/>
    </source>
</evidence>
<dbReference type="AlphaFoldDB" id="A0A816AZJ5"/>
<reference evidence="2" key="1">
    <citation type="submission" date="2021-02" db="EMBL/GenBank/DDBJ databases">
        <authorList>
            <person name="Nowell W R."/>
        </authorList>
    </citation>
    <scope>NUCLEOTIDE SEQUENCE</scope>
</reference>
<accession>A0A816AZJ5</accession>
<comment type="caution">
    <text evidence="2">The sequence shown here is derived from an EMBL/GenBank/DDBJ whole genome shotgun (WGS) entry which is preliminary data.</text>
</comment>
<dbReference type="EMBL" id="CAJOBC010102343">
    <property type="protein sequence ID" value="CAF4479370.1"/>
    <property type="molecule type" value="Genomic_DNA"/>
</dbReference>
<feature type="region of interest" description="Disordered" evidence="1">
    <location>
        <begin position="81"/>
        <end position="100"/>
    </location>
</feature>
<feature type="non-terminal residue" evidence="2">
    <location>
        <position position="1"/>
    </location>
</feature>
<gene>
    <name evidence="2" type="ORF">GPM918_LOCUS42494</name>
    <name evidence="3" type="ORF">SRO942_LOCUS43739</name>
</gene>
<evidence type="ECO:0000313" key="3">
    <source>
        <dbReference type="EMBL" id="CAF4479370.1"/>
    </source>
</evidence>
<dbReference type="Proteomes" id="UP000663829">
    <property type="component" value="Unassembled WGS sequence"/>
</dbReference>
<organism evidence="2 4">
    <name type="scientific">Didymodactylos carnosus</name>
    <dbReference type="NCBI Taxonomy" id="1234261"/>
    <lineage>
        <taxon>Eukaryota</taxon>
        <taxon>Metazoa</taxon>
        <taxon>Spiralia</taxon>
        <taxon>Gnathifera</taxon>
        <taxon>Rotifera</taxon>
        <taxon>Eurotatoria</taxon>
        <taxon>Bdelloidea</taxon>
        <taxon>Philodinida</taxon>
        <taxon>Philodinidae</taxon>
        <taxon>Didymodactylos</taxon>
    </lineage>
</organism>
<protein>
    <submittedName>
        <fullName evidence="2">Uncharacterized protein</fullName>
    </submittedName>
</protein>
<proteinExistence type="predicted"/>
<keyword evidence="4" id="KW-1185">Reference proteome</keyword>
<sequence length="264" mass="29590">HSDEVTTNEREGAIGSVSLAESEQEAFNIEEDPIITTTSNNHGYSCVNPTVCSFTSPGQERAINSNNQWEEMAFLDDAQEADNLPDINDPDESNPSSALTDRMSSKLNFFLPSGSAFGPCNYEGIDQKIFSLWEDLISVCAKAMNINNENKIILEIQNQIHALLKKLCEVVQREMSEKKNAPVNQKYQTKENISRSSIIHGSFTSSSVSNVEFLNCENSNNYNNNNNNSNNNNNHNNNHNLTRLTAYGIENDRNVFVEDENEKL</sequence>
<evidence type="ECO:0000256" key="1">
    <source>
        <dbReference type="SAM" id="MobiDB-lite"/>
    </source>
</evidence>
<evidence type="ECO:0000313" key="2">
    <source>
        <dbReference type="EMBL" id="CAF1601791.1"/>
    </source>
</evidence>
<dbReference type="Proteomes" id="UP000681722">
    <property type="component" value="Unassembled WGS sequence"/>
</dbReference>
<dbReference type="EMBL" id="CAJNOQ010035905">
    <property type="protein sequence ID" value="CAF1601791.1"/>
    <property type="molecule type" value="Genomic_DNA"/>
</dbReference>
<name>A0A816AZJ5_9BILA</name>